<keyword evidence="7 9" id="KW-0456">Lyase</keyword>
<dbReference type="HAMAP" id="MF_00107">
    <property type="entry name" value="IspF"/>
    <property type="match status" value="1"/>
</dbReference>
<dbReference type="PROSITE" id="PS01350">
    <property type="entry name" value="ISPF"/>
    <property type="match status" value="1"/>
</dbReference>
<keyword evidence="5" id="KW-0479">Metal-binding</keyword>
<evidence type="ECO:0000259" key="8">
    <source>
        <dbReference type="Pfam" id="PF02542"/>
    </source>
</evidence>
<proteinExistence type="inferred from homology"/>
<dbReference type="AlphaFoldDB" id="A0A3B0YN77"/>
<evidence type="ECO:0000256" key="4">
    <source>
        <dbReference type="ARBA" id="ARBA00012579"/>
    </source>
</evidence>
<dbReference type="GO" id="GO:0016114">
    <property type="term" value="P:terpenoid biosynthetic process"/>
    <property type="evidence" value="ECO:0007669"/>
    <property type="project" value="InterPro"/>
</dbReference>
<evidence type="ECO:0000313" key="9">
    <source>
        <dbReference type="EMBL" id="VAW80821.1"/>
    </source>
</evidence>
<sequence length="161" mass="16966">MRIGQGIDVHAFEEGGRLVLGGVEVPHTHSLKAHSDGDVLLHALCDALLGAAGLGDIGRHFPDSDPAFSGIDSRELLRNVMVKLADSGLSASNADLTLVAEAPKFAPYVDAMRDNIAQDLNVDASRINVKATTTEHLGFTGRKEGIAAFAVVLLGNFQPDL</sequence>
<evidence type="ECO:0000256" key="1">
    <source>
        <dbReference type="ARBA" id="ARBA00000200"/>
    </source>
</evidence>
<dbReference type="InterPro" id="IPR003526">
    <property type="entry name" value="MECDP_synthase"/>
</dbReference>
<dbReference type="SUPFAM" id="SSF69765">
    <property type="entry name" value="IpsF-like"/>
    <property type="match status" value="1"/>
</dbReference>
<evidence type="ECO:0000256" key="6">
    <source>
        <dbReference type="ARBA" id="ARBA00023229"/>
    </source>
</evidence>
<dbReference type="EC" id="4.6.1.12" evidence="4"/>
<comment type="cofactor">
    <cofactor evidence="2">
        <name>a divalent metal cation</name>
        <dbReference type="ChEBI" id="CHEBI:60240"/>
    </cofactor>
</comment>
<dbReference type="NCBIfam" id="TIGR00151">
    <property type="entry name" value="ispF"/>
    <property type="match status" value="1"/>
</dbReference>
<evidence type="ECO:0000256" key="7">
    <source>
        <dbReference type="ARBA" id="ARBA00023239"/>
    </source>
</evidence>
<dbReference type="PANTHER" id="PTHR43181:SF1">
    <property type="entry name" value="2-C-METHYL-D-ERYTHRITOL 2,4-CYCLODIPHOSPHATE SYNTHASE, CHLOROPLASTIC"/>
    <property type="match status" value="1"/>
</dbReference>
<evidence type="ECO:0000256" key="5">
    <source>
        <dbReference type="ARBA" id="ARBA00022723"/>
    </source>
</evidence>
<dbReference type="PANTHER" id="PTHR43181">
    <property type="entry name" value="2-C-METHYL-D-ERYTHRITOL 2,4-CYCLODIPHOSPHATE SYNTHASE, CHLOROPLASTIC"/>
    <property type="match status" value="1"/>
</dbReference>
<dbReference type="CDD" id="cd00554">
    <property type="entry name" value="MECDP_synthase"/>
    <property type="match status" value="1"/>
</dbReference>
<dbReference type="InterPro" id="IPR020555">
    <property type="entry name" value="MECDP_synthase_CS"/>
</dbReference>
<name>A0A3B0YN77_9ZZZZ</name>
<dbReference type="GO" id="GO:0008685">
    <property type="term" value="F:2-C-methyl-D-erythritol 2,4-cyclodiphosphate synthase activity"/>
    <property type="evidence" value="ECO:0007669"/>
    <property type="project" value="UniProtKB-EC"/>
</dbReference>
<feature type="domain" description="2-C-methyl-D-erythritol 2,4-cyclodiphosphate synthase" evidence="8">
    <location>
        <begin position="1"/>
        <end position="154"/>
    </location>
</feature>
<accession>A0A3B0YN77</accession>
<organism evidence="9">
    <name type="scientific">hydrothermal vent metagenome</name>
    <dbReference type="NCBI Taxonomy" id="652676"/>
    <lineage>
        <taxon>unclassified sequences</taxon>
        <taxon>metagenomes</taxon>
        <taxon>ecological metagenomes</taxon>
    </lineage>
</organism>
<reference evidence="9" key="1">
    <citation type="submission" date="2018-06" db="EMBL/GenBank/DDBJ databases">
        <authorList>
            <person name="Zhirakovskaya E."/>
        </authorList>
    </citation>
    <scope>NUCLEOTIDE SEQUENCE</scope>
</reference>
<comment type="catalytic activity">
    <reaction evidence="1">
        <text>4-CDP-2-C-methyl-D-erythritol 2-phosphate = 2-C-methyl-D-erythritol 2,4-cyclic diphosphate + CMP</text>
        <dbReference type="Rhea" id="RHEA:23864"/>
        <dbReference type="ChEBI" id="CHEBI:57919"/>
        <dbReference type="ChEBI" id="CHEBI:58483"/>
        <dbReference type="ChEBI" id="CHEBI:60377"/>
        <dbReference type="EC" id="4.6.1.12"/>
    </reaction>
</comment>
<dbReference type="GO" id="GO:0019288">
    <property type="term" value="P:isopentenyl diphosphate biosynthetic process, methylerythritol 4-phosphate pathway"/>
    <property type="evidence" value="ECO:0007669"/>
    <property type="project" value="UniProtKB-UniPathway"/>
</dbReference>
<dbReference type="UniPathway" id="UPA00056">
    <property type="reaction ID" value="UER00095"/>
</dbReference>
<comment type="pathway">
    <text evidence="3">Isoprenoid biosynthesis; isopentenyl diphosphate biosynthesis via DXP pathway; isopentenyl diphosphate from 1-deoxy-D-xylulose 5-phosphate: step 4/6.</text>
</comment>
<protein>
    <recommendedName>
        <fullName evidence="4">2-C-methyl-D-erythritol 2,4-cyclodiphosphate synthase</fullName>
        <ecNumber evidence="4">4.6.1.12</ecNumber>
    </recommendedName>
</protein>
<dbReference type="Gene3D" id="3.30.1330.50">
    <property type="entry name" value="2-C-methyl-D-erythritol 2,4-cyclodiphosphate synthase"/>
    <property type="match status" value="1"/>
</dbReference>
<dbReference type="Pfam" id="PF02542">
    <property type="entry name" value="YgbB"/>
    <property type="match status" value="1"/>
</dbReference>
<dbReference type="EMBL" id="UOFN01000131">
    <property type="protein sequence ID" value="VAW80821.1"/>
    <property type="molecule type" value="Genomic_DNA"/>
</dbReference>
<dbReference type="FunFam" id="3.30.1330.50:FF:000001">
    <property type="entry name" value="2-C-methyl-D-erythritol 2,4-cyclodiphosphate synthase"/>
    <property type="match status" value="1"/>
</dbReference>
<evidence type="ECO:0000256" key="3">
    <source>
        <dbReference type="ARBA" id="ARBA00004709"/>
    </source>
</evidence>
<gene>
    <name evidence="9" type="ORF">MNBD_GAMMA15-1778</name>
</gene>
<keyword evidence="6" id="KW-0414">Isoprene biosynthesis</keyword>
<dbReference type="InterPro" id="IPR036571">
    <property type="entry name" value="MECDP_synthase_sf"/>
</dbReference>
<evidence type="ECO:0000256" key="2">
    <source>
        <dbReference type="ARBA" id="ARBA00001968"/>
    </source>
</evidence>
<dbReference type="GO" id="GO:0046872">
    <property type="term" value="F:metal ion binding"/>
    <property type="evidence" value="ECO:0007669"/>
    <property type="project" value="UniProtKB-KW"/>
</dbReference>